<protein>
    <recommendedName>
        <fullName evidence="3">Ig-like domain-containing protein</fullName>
    </recommendedName>
</protein>
<dbReference type="Gene3D" id="2.60.40.740">
    <property type="match status" value="1"/>
</dbReference>
<evidence type="ECO:0000313" key="1">
    <source>
        <dbReference type="EMBL" id="KEO75536.1"/>
    </source>
</evidence>
<organism evidence="1 2">
    <name type="scientific">Anditalea andensis</name>
    <dbReference type="NCBI Taxonomy" id="1048983"/>
    <lineage>
        <taxon>Bacteria</taxon>
        <taxon>Pseudomonadati</taxon>
        <taxon>Bacteroidota</taxon>
        <taxon>Cytophagia</taxon>
        <taxon>Cytophagales</taxon>
        <taxon>Cytophagaceae</taxon>
        <taxon>Anditalea</taxon>
    </lineage>
</organism>
<proteinExistence type="predicted"/>
<comment type="caution">
    <text evidence="1">The sequence shown here is derived from an EMBL/GenBank/DDBJ whole genome shotgun (WGS) entry which is preliminary data.</text>
</comment>
<dbReference type="STRING" id="1048983.EL17_01425"/>
<evidence type="ECO:0000313" key="2">
    <source>
        <dbReference type="Proteomes" id="UP000027821"/>
    </source>
</evidence>
<gene>
    <name evidence="1" type="ORF">EL17_01425</name>
</gene>
<dbReference type="Proteomes" id="UP000027821">
    <property type="component" value="Unassembled WGS sequence"/>
</dbReference>
<keyword evidence="2" id="KW-1185">Reference proteome</keyword>
<reference evidence="1 2" key="1">
    <citation type="submission" date="2014-04" db="EMBL/GenBank/DDBJ databases">
        <title>Characterization and application of a salt tolerant electro-active bacterium.</title>
        <authorList>
            <person name="Yang L."/>
            <person name="Wei S."/>
            <person name="Tay Q.X.M."/>
        </authorList>
    </citation>
    <scope>NUCLEOTIDE SEQUENCE [LARGE SCALE GENOMIC DNA]</scope>
    <source>
        <strain evidence="1 2">LY1</strain>
    </source>
</reference>
<dbReference type="EMBL" id="JMIH01000011">
    <property type="protein sequence ID" value="KEO75536.1"/>
    <property type="molecule type" value="Genomic_DNA"/>
</dbReference>
<dbReference type="OrthoDB" id="1488710at2"/>
<accession>A0A074KZX0</accession>
<dbReference type="Pfam" id="PF13573">
    <property type="entry name" value="SprB"/>
    <property type="match status" value="1"/>
</dbReference>
<name>A0A074KZX0_9BACT</name>
<evidence type="ECO:0008006" key="3">
    <source>
        <dbReference type="Google" id="ProtNLM"/>
    </source>
</evidence>
<dbReference type="InterPro" id="IPR025667">
    <property type="entry name" value="SprB_repeat"/>
</dbReference>
<sequence length="502" mass="55124">MIFLIGGFFIHPGMAISNTLSIFNPTIQITVTPETCQNNGSAQISITSVNPPAFYSVVKDTGEIIRPWASLPSGSFTINELAFGTYKLLVYDGNDSNSQSNPVERSFTIADSRNIIVIPDVQNIRCFGDEFGRIRFTVPRMLTGGNNIRVRYKPLNGIFFPERTVGLGNGVSEYINNEVTKTTDFPAGTYIFQVRQGGNAGDCYLEFPIVIEGPPGPLNAAISTVYDACQGNTATVNATGGWGNYSYLWSNGQTTQTAVGLSPGSTHTVKVTDAEGCLIEKEVTIGTANGLAIDIVQLHPTCNQPDGNILIRNTNIDLQTYDVIWRRDNALDGDIIPSDGNGIANLDEGNYHLIIRHRTLVNCVIFREFNLTYQGTPVTVLDIDTPVICEGDTAELLPTVADELGTVEYRWYRDPNKQDPVIDNYGLDYEDNDERVIYKLDPDGRLQIYGLSLSEDPYEYYVEVRGEEVCEAKDGELTPVRITVNPKPAPPMVVIGGGYGRN</sequence>
<dbReference type="AlphaFoldDB" id="A0A074KZX0"/>
<dbReference type="eggNOG" id="COG3209">
    <property type="taxonomic scope" value="Bacteria"/>
</dbReference>